<dbReference type="AlphaFoldDB" id="A0AAI9TC18"/>
<sequence length="124" mass="14314">MHVNNKPGYKRSDWYYRATRLEYRRDNIFSQTDNVKHQKRRKQMAQGYSGRGNTRLEGSIDERVQGLLNLIRSKYISSDRHVVPMDLTKKVPVALSVFGIPAFQTRNQSAREVLSPKMGSASVE</sequence>
<feature type="region of interest" description="Disordered" evidence="1">
    <location>
        <begin position="33"/>
        <end position="56"/>
    </location>
</feature>
<dbReference type="GO" id="GO:0004497">
    <property type="term" value="F:monooxygenase activity"/>
    <property type="evidence" value="ECO:0007669"/>
    <property type="project" value="InterPro"/>
</dbReference>
<reference evidence="2" key="2">
    <citation type="journal article" date="2016" name="Fungal Biol.">
        <title>Ochratoxin A production by Penicillium thymicola.</title>
        <authorList>
            <person name="Nguyen H.D.T."/>
            <person name="McMullin D.R."/>
            <person name="Ponomareva E."/>
            <person name="Riley R."/>
            <person name="Pomraning K.R."/>
            <person name="Baker S.E."/>
            <person name="Seifert K.A."/>
        </authorList>
    </citation>
    <scope>NUCLEOTIDE SEQUENCE</scope>
    <source>
        <strain evidence="2">DAOM 180753</strain>
    </source>
</reference>
<keyword evidence="3" id="KW-1185">Reference proteome</keyword>
<dbReference type="GO" id="GO:0005506">
    <property type="term" value="F:iron ion binding"/>
    <property type="evidence" value="ECO:0007669"/>
    <property type="project" value="InterPro"/>
</dbReference>
<dbReference type="GO" id="GO:0020037">
    <property type="term" value="F:heme binding"/>
    <property type="evidence" value="ECO:0007669"/>
    <property type="project" value="InterPro"/>
</dbReference>
<dbReference type="SUPFAM" id="SSF48264">
    <property type="entry name" value="Cytochrome P450"/>
    <property type="match status" value="1"/>
</dbReference>
<accession>A0AAI9TC18</accession>
<dbReference type="GO" id="GO:0016705">
    <property type="term" value="F:oxidoreductase activity, acting on paired donors, with incorporation or reduction of molecular oxygen"/>
    <property type="evidence" value="ECO:0007669"/>
    <property type="project" value="InterPro"/>
</dbReference>
<dbReference type="EMBL" id="LACB01000396">
    <property type="protein sequence ID" value="KAJ9483799.1"/>
    <property type="molecule type" value="Genomic_DNA"/>
</dbReference>
<name>A0AAI9TC18_PENTH</name>
<evidence type="ECO:0000313" key="3">
    <source>
        <dbReference type="Proteomes" id="UP001227192"/>
    </source>
</evidence>
<evidence type="ECO:0000256" key="1">
    <source>
        <dbReference type="SAM" id="MobiDB-lite"/>
    </source>
</evidence>
<gene>
    <name evidence="2" type="ORF">VN97_g9598</name>
</gene>
<organism evidence="2 3">
    <name type="scientific">Penicillium thymicola</name>
    <dbReference type="NCBI Taxonomy" id="293382"/>
    <lineage>
        <taxon>Eukaryota</taxon>
        <taxon>Fungi</taxon>
        <taxon>Dikarya</taxon>
        <taxon>Ascomycota</taxon>
        <taxon>Pezizomycotina</taxon>
        <taxon>Eurotiomycetes</taxon>
        <taxon>Eurotiomycetidae</taxon>
        <taxon>Eurotiales</taxon>
        <taxon>Aspergillaceae</taxon>
        <taxon>Penicillium</taxon>
    </lineage>
</organism>
<comment type="caution">
    <text evidence="2">The sequence shown here is derived from an EMBL/GenBank/DDBJ whole genome shotgun (WGS) entry which is preliminary data.</text>
</comment>
<dbReference type="Gene3D" id="1.10.630.10">
    <property type="entry name" value="Cytochrome P450"/>
    <property type="match status" value="1"/>
</dbReference>
<reference evidence="2" key="1">
    <citation type="submission" date="2015-06" db="EMBL/GenBank/DDBJ databases">
        <authorList>
            <person name="Nguyen H."/>
        </authorList>
    </citation>
    <scope>NUCLEOTIDE SEQUENCE</scope>
    <source>
        <strain evidence="2">DAOM 180753</strain>
    </source>
</reference>
<protein>
    <submittedName>
        <fullName evidence="2">Uncharacterized protein</fullName>
    </submittedName>
</protein>
<evidence type="ECO:0000313" key="2">
    <source>
        <dbReference type="EMBL" id="KAJ9483799.1"/>
    </source>
</evidence>
<dbReference type="Proteomes" id="UP001227192">
    <property type="component" value="Unassembled WGS sequence"/>
</dbReference>
<proteinExistence type="predicted"/>
<dbReference type="InterPro" id="IPR036396">
    <property type="entry name" value="Cyt_P450_sf"/>
</dbReference>